<sequence>KKPVSFCVTYSSRAANQISLFEFNKRKEAQTRVRGPRLANPGRCISAVIPSNGLVGTCPHPGSHFAMKNLWVLRRGRANTNLKCPSTWGWVGMKGRE</sequence>
<proteinExistence type="predicted"/>
<organism evidence="1 2">
    <name type="scientific">Gulo gulo</name>
    <name type="common">Wolverine</name>
    <name type="synonym">Gluton</name>
    <dbReference type="NCBI Taxonomy" id="48420"/>
    <lineage>
        <taxon>Eukaryota</taxon>
        <taxon>Metazoa</taxon>
        <taxon>Chordata</taxon>
        <taxon>Craniata</taxon>
        <taxon>Vertebrata</taxon>
        <taxon>Euteleostomi</taxon>
        <taxon>Mammalia</taxon>
        <taxon>Eutheria</taxon>
        <taxon>Laurasiatheria</taxon>
        <taxon>Carnivora</taxon>
        <taxon>Caniformia</taxon>
        <taxon>Musteloidea</taxon>
        <taxon>Mustelidae</taxon>
        <taxon>Guloninae</taxon>
        <taxon>Gulo</taxon>
    </lineage>
</organism>
<keyword evidence="2" id="KW-1185">Reference proteome</keyword>
<evidence type="ECO:0000313" key="2">
    <source>
        <dbReference type="Proteomes" id="UP000269945"/>
    </source>
</evidence>
<accession>A0A9X9LIK9</accession>
<comment type="caution">
    <text evidence="1">The sequence shown here is derived from an EMBL/GenBank/DDBJ whole genome shotgun (WGS) entry which is preliminary data.</text>
</comment>
<gene>
    <name evidence="1" type="ORF">BN2614_LOCUS4</name>
</gene>
<feature type="non-terminal residue" evidence="1">
    <location>
        <position position="1"/>
    </location>
</feature>
<dbReference type="AlphaFoldDB" id="A0A9X9LIK9"/>
<evidence type="ECO:0000313" key="1">
    <source>
        <dbReference type="EMBL" id="VCW69094.1"/>
    </source>
</evidence>
<protein>
    <submittedName>
        <fullName evidence="1">Uncharacterized protein</fullName>
    </submittedName>
</protein>
<dbReference type="EMBL" id="CYRY02004592">
    <property type="protein sequence ID" value="VCW69094.1"/>
    <property type="molecule type" value="Genomic_DNA"/>
</dbReference>
<name>A0A9X9LIK9_GULGU</name>
<dbReference type="Proteomes" id="UP000269945">
    <property type="component" value="Unassembled WGS sequence"/>
</dbReference>
<reference evidence="1 2" key="1">
    <citation type="submission" date="2018-10" db="EMBL/GenBank/DDBJ databases">
        <authorList>
            <person name="Ekblom R."/>
            <person name="Jareborg N."/>
        </authorList>
    </citation>
    <scope>NUCLEOTIDE SEQUENCE [LARGE SCALE GENOMIC DNA]</scope>
    <source>
        <tissue evidence="1">Muscle</tissue>
    </source>
</reference>